<accession>A0ABS8RGT5</accession>
<dbReference type="PANTHER" id="PTHR33144">
    <property type="entry name" value="OS10G0409366 PROTEIN-RELATED"/>
    <property type="match status" value="1"/>
</dbReference>
<name>A0ABS8RGT5_DATST</name>
<keyword evidence="2" id="KW-1185">Reference proteome</keyword>
<evidence type="ECO:0000313" key="1">
    <source>
        <dbReference type="EMBL" id="MCD7446076.1"/>
    </source>
</evidence>
<reference evidence="1 2" key="1">
    <citation type="journal article" date="2021" name="BMC Genomics">
        <title>Datura genome reveals duplications of psychoactive alkaloid biosynthetic genes and high mutation rate following tissue culture.</title>
        <authorList>
            <person name="Rajewski A."/>
            <person name="Carter-House D."/>
            <person name="Stajich J."/>
            <person name="Litt A."/>
        </authorList>
    </citation>
    <scope>NUCLEOTIDE SEQUENCE [LARGE SCALE GENOMIC DNA]</scope>
    <source>
        <strain evidence="1">AR-01</strain>
    </source>
</reference>
<gene>
    <name evidence="1" type="ORF">HAX54_037282</name>
</gene>
<comment type="caution">
    <text evidence="1">The sequence shown here is derived from an EMBL/GenBank/DDBJ whole genome shotgun (WGS) entry which is preliminary data.</text>
</comment>
<dbReference type="PANTHER" id="PTHR33144:SF35">
    <property type="entry name" value="TRANSPOSASE, PTTA_EN_SPM, PLANT-RELATED"/>
    <property type="match status" value="1"/>
</dbReference>
<dbReference type="EMBL" id="JACEIK010000005">
    <property type="protein sequence ID" value="MCD7446076.1"/>
    <property type="molecule type" value="Genomic_DNA"/>
</dbReference>
<protein>
    <submittedName>
        <fullName evidence="1">Uncharacterized protein</fullName>
    </submittedName>
</protein>
<proteinExistence type="predicted"/>
<organism evidence="1 2">
    <name type="scientific">Datura stramonium</name>
    <name type="common">Jimsonweed</name>
    <name type="synonym">Common thornapple</name>
    <dbReference type="NCBI Taxonomy" id="4076"/>
    <lineage>
        <taxon>Eukaryota</taxon>
        <taxon>Viridiplantae</taxon>
        <taxon>Streptophyta</taxon>
        <taxon>Embryophyta</taxon>
        <taxon>Tracheophyta</taxon>
        <taxon>Spermatophyta</taxon>
        <taxon>Magnoliopsida</taxon>
        <taxon>eudicotyledons</taxon>
        <taxon>Gunneridae</taxon>
        <taxon>Pentapetalae</taxon>
        <taxon>asterids</taxon>
        <taxon>lamiids</taxon>
        <taxon>Solanales</taxon>
        <taxon>Solanaceae</taxon>
        <taxon>Solanoideae</taxon>
        <taxon>Datureae</taxon>
        <taxon>Datura</taxon>
    </lineage>
</organism>
<sequence length="135" mass="16271">MQSVHGWSERKLIVLNELNQSIGPIVSIVKELGSFLGTLARNGIFYPLNVFDWRKLKTHDDMRNYIKEKYDIPEARKDYTLSTIQLSWRRYKHRLKEDHFYAYADEETRMASRPQNVLETIFKDLLEYWKSEQLR</sequence>
<dbReference type="Proteomes" id="UP000823775">
    <property type="component" value="Unassembled WGS sequence"/>
</dbReference>
<evidence type="ECO:0000313" key="2">
    <source>
        <dbReference type="Proteomes" id="UP000823775"/>
    </source>
</evidence>